<reference evidence="1 2" key="1">
    <citation type="submission" date="2017-07" db="EMBL/GenBank/DDBJ databases">
        <title>In vitro design and evaluation of phage cocktails against multidrug-resistant Aeromonas salmonicida.</title>
        <authorList>
            <person name="Chen L."/>
            <person name="Yuan S."/>
            <person name="Ma Y."/>
        </authorList>
    </citation>
    <scope>NUCLEOTIDE SEQUENCE [LARGE SCALE GENOMIC DNA]</scope>
</reference>
<dbReference type="GeneID" id="55604699"/>
<protein>
    <submittedName>
        <fullName evidence="1">Uncharacterized protein</fullName>
    </submittedName>
</protein>
<keyword evidence="2" id="KW-1185">Reference proteome</keyword>
<name>A0A223LCR0_9CAUD</name>
<dbReference type="Pfam" id="PF19174">
    <property type="entry name" value="DUF5856"/>
    <property type="match status" value="1"/>
</dbReference>
<dbReference type="RefSeq" id="YP_009834632.1">
    <property type="nucleotide sequence ID" value="NC_048673.1"/>
</dbReference>
<dbReference type="EMBL" id="MF448340">
    <property type="protein sequence ID" value="ASU00220.1"/>
    <property type="molecule type" value="Genomic_DNA"/>
</dbReference>
<dbReference type="Proteomes" id="UP000226092">
    <property type="component" value="Segment"/>
</dbReference>
<evidence type="ECO:0000313" key="2">
    <source>
        <dbReference type="Proteomes" id="UP000226092"/>
    </source>
</evidence>
<evidence type="ECO:0000313" key="1">
    <source>
        <dbReference type="EMBL" id="ASU00220.1"/>
    </source>
</evidence>
<organism evidence="1 2">
    <name type="scientific">Aeromonas phage AS-zj</name>
    <dbReference type="NCBI Taxonomy" id="2024208"/>
    <lineage>
        <taxon>Viruses</taxon>
        <taxon>Duplodnaviria</taxon>
        <taxon>Heunggongvirae</taxon>
        <taxon>Uroviricota</taxon>
        <taxon>Caudoviricetes</taxon>
        <taxon>Pantevenvirales</taxon>
        <taxon>Straboviridae</taxon>
        <taxon>Emmerichvirinae</taxon>
        <taxon>Ceceduovirus</taxon>
        <taxon>Ceceduovirus aszj</taxon>
    </lineage>
</organism>
<accession>A0A223LCR0</accession>
<dbReference type="KEGG" id="vg:55604699"/>
<sequence length="133" mass="15291">MKIAYKYDMKRISDRVSRFVTLGLKTVAKIHYLHLTTNNYALHMALDEFYKEFPDDYLDSVAESALANDIELVYNHFEVASDDALSVLQGLYDNGSELAELLDGKPEFKGTLNALEDSLEFIKLVIYKVKRFK</sequence>
<dbReference type="InterPro" id="IPR043876">
    <property type="entry name" value="DUF5856"/>
</dbReference>
<proteinExistence type="predicted"/>